<dbReference type="GO" id="GO:0015562">
    <property type="term" value="F:efflux transmembrane transporter activity"/>
    <property type="evidence" value="ECO:0007669"/>
    <property type="project" value="InterPro"/>
</dbReference>
<dbReference type="AlphaFoldDB" id="A0A318H1V3"/>
<dbReference type="Gene3D" id="1.20.1600.10">
    <property type="entry name" value="Outer membrane efflux proteins (OEP)"/>
    <property type="match status" value="1"/>
</dbReference>
<dbReference type="EMBL" id="QJJS01000013">
    <property type="protein sequence ID" value="PXW94537.1"/>
    <property type="molecule type" value="Genomic_DNA"/>
</dbReference>
<dbReference type="PANTHER" id="PTHR30203">
    <property type="entry name" value="OUTER MEMBRANE CATION EFFLUX PROTEIN"/>
    <property type="match status" value="1"/>
</dbReference>
<evidence type="ECO:0000256" key="1">
    <source>
        <dbReference type="ARBA" id="ARBA00007613"/>
    </source>
</evidence>
<keyword evidence="2 4" id="KW-0449">Lipoprotein</keyword>
<gene>
    <name evidence="4" type="ORF">C7444_11328</name>
</gene>
<keyword evidence="2" id="KW-0732">Signal</keyword>
<dbReference type="OrthoDB" id="9770517at2"/>
<dbReference type="GO" id="GO:0005886">
    <property type="term" value="C:plasma membrane"/>
    <property type="evidence" value="ECO:0007669"/>
    <property type="project" value="UniProtKB-SubCell"/>
</dbReference>
<evidence type="ECO:0000256" key="3">
    <source>
        <dbReference type="SAM" id="MobiDB-lite"/>
    </source>
</evidence>
<keyword evidence="2" id="KW-0812">Transmembrane</keyword>
<dbReference type="PANTHER" id="PTHR30203:SF25">
    <property type="entry name" value="OUTER MEMBRANE PROTEIN-RELATED"/>
    <property type="match status" value="1"/>
</dbReference>
<comment type="subcellular location">
    <subcellularLocation>
        <location evidence="2">Cell membrane</location>
        <topology evidence="2">Lipid-anchor</topology>
    </subcellularLocation>
</comment>
<evidence type="ECO:0000313" key="5">
    <source>
        <dbReference type="Proteomes" id="UP000247811"/>
    </source>
</evidence>
<comment type="caution">
    <text evidence="4">The sequence shown here is derived from an EMBL/GenBank/DDBJ whole genome shotgun (WGS) entry which is preliminary data.</text>
</comment>
<comment type="similarity">
    <text evidence="1 2">Belongs to the outer membrane factor (OMF) (TC 1.B.17) family.</text>
</comment>
<dbReference type="Pfam" id="PF02321">
    <property type="entry name" value="OEP"/>
    <property type="match status" value="2"/>
</dbReference>
<feature type="signal peptide" evidence="2">
    <location>
        <begin position="1"/>
        <end position="27"/>
    </location>
</feature>
<sequence>MRAMPPVSRLALLALCLSSLPWLPGCAQSSLRTASAAAVPAAPALPAQWSATPTAVLQATGALEARALGRWWQRFDDALLSTLIEESLQANTDLALAGSRLRQARALRDQQQAVDSPQLGSSASASRSRTRQVGSTSLSAGLDASWEPDFHGAQADRLRGREADVAAAAADLATTRMGLAAEVGLAHVQLRGARLALGIARDNLAAQDETLALMRWRVQAGLASSLDAEQARLSVETLRAALPARESAIAQYEHRIAVLLGRSPEALRPLLGDTSALPIDTSPLPAGVPAEVLRQRPDVRAAEWSLRAEAERLAGTRAERWPSFAITGSLALQAGTLAALTGPGALASAIGAAVSWPLWDAGERRALIEQQQEVLEQARLSYRSVVLTALEDVENALVALGATHRQTEALQQADEAARNALLLAQQRYQAGLIDFGTLLDAQRSALSAADSLASARTDASLNLIRLYKALGGGWSDDQADPTAPTTFTAS</sequence>
<keyword evidence="5" id="KW-1185">Reference proteome</keyword>
<evidence type="ECO:0000313" key="4">
    <source>
        <dbReference type="EMBL" id="PXW94537.1"/>
    </source>
</evidence>
<accession>A0A318H1V3</accession>
<name>A0A318H1V3_9BURK</name>
<dbReference type="NCBIfam" id="TIGR01845">
    <property type="entry name" value="outer_NodT"/>
    <property type="match status" value="1"/>
</dbReference>
<dbReference type="Proteomes" id="UP000247811">
    <property type="component" value="Unassembled WGS sequence"/>
</dbReference>
<evidence type="ECO:0000256" key="2">
    <source>
        <dbReference type="RuleBase" id="RU362097"/>
    </source>
</evidence>
<keyword evidence="2" id="KW-0564">Palmitate</keyword>
<organism evidence="4 5">
    <name type="scientific">Sphaerotilus hippei</name>
    <dbReference type="NCBI Taxonomy" id="744406"/>
    <lineage>
        <taxon>Bacteria</taxon>
        <taxon>Pseudomonadati</taxon>
        <taxon>Pseudomonadota</taxon>
        <taxon>Betaproteobacteria</taxon>
        <taxon>Burkholderiales</taxon>
        <taxon>Sphaerotilaceae</taxon>
        <taxon>Sphaerotilus</taxon>
    </lineage>
</organism>
<feature type="chain" id="PRO_5016193169" evidence="2">
    <location>
        <begin position="28"/>
        <end position="490"/>
    </location>
</feature>
<dbReference type="SUPFAM" id="SSF56954">
    <property type="entry name" value="Outer membrane efflux proteins (OEP)"/>
    <property type="match status" value="1"/>
</dbReference>
<proteinExistence type="inferred from homology"/>
<feature type="region of interest" description="Disordered" evidence="3">
    <location>
        <begin position="107"/>
        <end position="134"/>
    </location>
</feature>
<dbReference type="Gene3D" id="2.20.200.10">
    <property type="entry name" value="Outer membrane efflux proteins (OEP)"/>
    <property type="match status" value="1"/>
</dbReference>
<keyword evidence="2" id="KW-0472">Membrane</keyword>
<reference evidence="4 5" key="1">
    <citation type="submission" date="2018-05" db="EMBL/GenBank/DDBJ databases">
        <title>Genomic Encyclopedia of Type Strains, Phase IV (KMG-IV): sequencing the most valuable type-strain genomes for metagenomic binning, comparative biology and taxonomic classification.</title>
        <authorList>
            <person name="Goeker M."/>
        </authorList>
    </citation>
    <scope>NUCLEOTIDE SEQUENCE [LARGE SCALE GENOMIC DNA]</scope>
    <source>
        <strain evidence="4 5">DSM 566</strain>
    </source>
</reference>
<keyword evidence="2" id="KW-1134">Transmembrane beta strand</keyword>
<protein>
    <submittedName>
        <fullName evidence="4">NodT family efflux transporter outer membrane factor (OMF) lipoprotein</fullName>
    </submittedName>
</protein>
<dbReference type="InterPro" id="IPR003423">
    <property type="entry name" value="OMP_efflux"/>
</dbReference>
<dbReference type="InterPro" id="IPR010131">
    <property type="entry name" value="MdtP/NodT-like"/>
</dbReference>